<reference evidence="3" key="1">
    <citation type="submission" date="2018-12" db="EMBL/GenBank/DDBJ databases">
        <title>Bacillus chawlae sp. nov., Bacillus glennii sp. nov., and Bacillus saganii sp. nov. Isolated from the Vehicle Assembly Building at Kennedy Space Center where the Viking Spacecraft were Assembled.</title>
        <authorList>
            <person name="Seuylemezian A."/>
            <person name="Vaishampayan P."/>
        </authorList>
    </citation>
    <scope>NUCLEOTIDE SEQUENCE [LARGE SCALE GENOMIC DNA]</scope>
    <source>
        <strain evidence="3">DSM 13966</strain>
    </source>
</reference>
<dbReference type="SUPFAM" id="SSF55729">
    <property type="entry name" value="Acyl-CoA N-acyltransferases (Nat)"/>
    <property type="match status" value="1"/>
</dbReference>
<dbReference type="Proteomes" id="UP000279911">
    <property type="component" value="Unassembled WGS sequence"/>
</dbReference>
<dbReference type="InterPro" id="IPR000182">
    <property type="entry name" value="GNAT_dom"/>
</dbReference>
<dbReference type="PROSITE" id="PS51186">
    <property type="entry name" value="GNAT"/>
    <property type="match status" value="1"/>
</dbReference>
<name>A0A3R9EAE1_9BACI</name>
<evidence type="ECO:0000313" key="3">
    <source>
        <dbReference type="Proteomes" id="UP000279911"/>
    </source>
</evidence>
<feature type="domain" description="N-acetyltransferase" evidence="1">
    <location>
        <begin position="3"/>
        <end position="166"/>
    </location>
</feature>
<evidence type="ECO:0000313" key="2">
    <source>
        <dbReference type="EMBL" id="RSD29571.1"/>
    </source>
</evidence>
<dbReference type="Gene3D" id="3.40.630.30">
    <property type="match status" value="1"/>
</dbReference>
<comment type="caution">
    <text evidence="2">The sequence shown here is derived from an EMBL/GenBank/DDBJ whole genome shotgun (WGS) entry which is preliminary data.</text>
</comment>
<dbReference type="Pfam" id="PF00583">
    <property type="entry name" value="Acetyltransf_1"/>
    <property type="match status" value="1"/>
</dbReference>
<sequence length="168" mass="19474">MEYIFMSADASVLEDVYALIDQRIAWMDEVGIRQWNVTNYWDAYPKSYYVHQMNLGNLYILKKAEDNKVVGAIVLLEEDSRWNDCSDVSAYYLHNFVTDSRVKGAGEIILESVHELAVRNKKTRVRLDCAIDNVRLNHYYENKGYVFAGQCADGPYIGNKREKRLESS</sequence>
<dbReference type="GO" id="GO:0016747">
    <property type="term" value="F:acyltransferase activity, transferring groups other than amino-acyl groups"/>
    <property type="evidence" value="ECO:0007669"/>
    <property type="project" value="InterPro"/>
</dbReference>
<gene>
    <name evidence="2" type="ORF">EJA10_00225</name>
</gene>
<dbReference type="RefSeq" id="WP_125478004.1">
    <property type="nucleotide sequence ID" value="NZ_RSFW01000001.1"/>
</dbReference>
<protein>
    <submittedName>
        <fullName evidence="2">GNAT family N-acetyltransferase</fullName>
    </submittedName>
</protein>
<dbReference type="AlphaFoldDB" id="A0A3R9EAE1"/>
<proteinExistence type="predicted"/>
<dbReference type="InterPro" id="IPR016181">
    <property type="entry name" value="Acyl_CoA_acyltransferase"/>
</dbReference>
<evidence type="ECO:0000259" key="1">
    <source>
        <dbReference type="PROSITE" id="PS51186"/>
    </source>
</evidence>
<keyword evidence="2" id="KW-0808">Transferase</keyword>
<dbReference type="OrthoDB" id="6382410at2"/>
<accession>A0A3R9EAE1</accession>
<organism evidence="2 3">
    <name type="scientific">Mesobacillus subterraneus</name>
    <dbReference type="NCBI Taxonomy" id="285983"/>
    <lineage>
        <taxon>Bacteria</taxon>
        <taxon>Bacillati</taxon>
        <taxon>Bacillota</taxon>
        <taxon>Bacilli</taxon>
        <taxon>Bacillales</taxon>
        <taxon>Bacillaceae</taxon>
        <taxon>Mesobacillus</taxon>
    </lineage>
</organism>
<dbReference type="EMBL" id="RSFW01000001">
    <property type="protein sequence ID" value="RSD29571.1"/>
    <property type="molecule type" value="Genomic_DNA"/>
</dbReference>